<feature type="compositionally biased region" description="Pro residues" evidence="1">
    <location>
        <begin position="77"/>
        <end position="88"/>
    </location>
</feature>
<protein>
    <submittedName>
        <fullName evidence="2">Uncharacterized protein</fullName>
    </submittedName>
</protein>
<organism evidence="2 3">
    <name type="scientific">Lolium multiflorum</name>
    <name type="common">Italian ryegrass</name>
    <name type="synonym">Lolium perenne subsp. multiflorum</name>
    <dbReference type="NCBI Taxonomy" id="4521"/>
    <lineage>
        <taxon>Eukaryota</taxon>
        <taxon>Viridiplantae</taxon>
        <taxon>Streptophyta</taxon>
        <taxon>Embryophyta</taxon>
        <taxon>Tracheophyta</taxon>
        <taxon>Spermatophyta</taxon>
        <taxon>Magnoliopsida</taxon>
        <taxon>Liliopsida</taxon>
        <taxon>Poales</taxon>
        <taxon>Poaceae</taxon>
        <taxon>BOP clade</taxon>
        <taxon>Pooideae</taxon>
        <taxon>Poodae</taxon>
        <taxon>Poeae</taxon>
        <taxon>Poeae Chloroplast Group 2 (Poeae type)</taxon>
        <taxon>Loliodinae</taxon>
        <taxon>Loliinae</taxon>
        <taxon>Lolium</taxon>
    </lineage>
</organism>
<feature type="region of interest" description="Disordered" evidence="1">
    <location>
        <begin position="168"/>
        <end position="213"/>
    </location>
</feature>
<feature type="compositionally biased region" description="Pro residues" evidence="1">
    <location>
        <begin position="54"/>
        <end position="67"/>
    </location>
</feature>
<feature type="region of interest" description="Disordered" evidence="1">
    <location>
        <begin position="262"/>
        <end position="346"/>
    </location>
</feature>
<comment type="caution">
    <text evidence="2">The sequence shown here is derived from an EMBL/GenBank/DDBJ whole genome shotgun (WGS) entry which is preliminary data.</text>
</comment>
<evidence type="ECO:0000256" key="1">
    <source>
        <dbReference type="SAM" id="MobiDB-lite"/>
    </source>
</evidence>
<dbReference type="EMBL" id="JAUUTY010000003">
    <property type="protein sequence ID" value="KAK1661130.1"/>
    <property type="molecule type" value="Genomic_DNA"/>
</dbReference>
<feature type="compositionally biased region" description="Gly residues" evidence="1">
    <location>
        <begin position="117"/>
        <end position="126"/>
    </location>
</feature>
<feature type="compositionally biased region" description="Basic and acidic residues" evidence="1">
    <location>
        <begin position="186"/>
        <end position="200"/>
    </location>
</feature>
<evidence type="ECO:0000313" key="2">
    <source>
        <dbReference type="EMBL" id="KAK1661130.1"/>
    </source>
</evidence>
<keyword evidence="3" id="KW-1185">Reference proteome</keyword>
<accession>A0AAD8SNM9</accession>
<sequence length="346" mass="37385">MPNHFFFSLFSLSFFPPSTRPRAAGRRFARATGRPPRRVRRVARRAAARATRPVAPPTSPAAYPPRPVSTAHHGRRPPPPAGRPPRPPAILGHDRRRTALAREKTRSSGSATDARRGGGAHGGLHGGSSCNLVKIQRTTGLRGCGWHAAYSRIRLLASHTHLGGGLSLSSPHSHFARSSSPPCMAPKREFEPSADDHEAGSSRPGFAAADPGDGRARLAEIQRRRAQLPADLLEDPAYSNKSPYVVWRRTCFTSAMATVAHAGKECRPPPRWPLHRQGRGYSAAGRASAPPQAQPEEDDDPELQAALAASREPESPAPSDVSSRNTASPPRGVVLIDGDNEEYYWE</sequence>
<proteinExistence type="predicted"/>
<feature type="compositionally biased region" description="Basic residues" evidence="1">
    <location>
        <begin position="23"/>
        <end position="47"/>
    </location>
</feature>
<dbReference type="AlphaFoldDB" id="A0AAD8SNM9"/>
<reference evidence="2" key="1">
    <citation type="submission" date="2023-07" db="EMBL/GenBank/DDBJ databases">
        <title>A chromosome-level genome assembly of Lolium multiflorum.</title>
        <authorList>
            <person name="Chen Y."/>
            <person name="Copetti D."/>
            <person name="Kolliker R."/>
            <person name="Studer B."/>
        </authorList>
    </citation>
    <scope>NUCLEOTIDE SEQUENCE</scope>
    <source>
        <strain evidence="2">02402/16</strain>
        <tissue evidence="2">Leaf</tissue>
    </source>
</reference>
<dbReference type="Proteomes" id="UP001231189">
    <property type="component" value="Unassembled WGS sequence"/>
</dbReference>
<feature type="compositionally biased region" description="Low complexity" evidence="1">
    <location>
        <begin position="168"/>
        <end position="182"/>
    </location>
</feature>
<name>A0AAD8SNM9_LOLMU</name>
<feature type="compositionally biased region" description="Low complexity" evidence="1">
    <location>
        <begin position="279"/>
        <end position="291"/>
    </location>
</feature>
<gene>
    <name evidence="2" type="ORF">QYE76_049289</name>
</gene>
<evidence type="ECO:0000313" key="3">
    <source>
        <dbReference type="Proteomes" id="UP001231189"/>
    </source>
</evidence>
<feature type="region of interest" description="Disordered" evidence="1">
    <location>
        <begin position="18"/>
        <end position="129"/>
    </location>
</feature>